<dbReference type="PANTHER" id="PTHR43304">
    <property type="entry name" value="PHYTOCHROME-LIKE PROTEIN CPH1"/>
    <property type="match status" value="1"/>
</dbReference>
<keyword evidence="3" id="KW-0597">Phosphoprotein</keyword>
<dbReference type="PROSITE" id="PS50112">
    <property type="entry name" value="PAS"/>
    <property type="match status" value="2"/>
</dbReference>
<dbReference type="InterPro" id="IPR000700">
    <property type="entry name" value="PAS-assoc_C"/>
</dbReference>
<dbReference type="PROSITE" id="PS50113">
    <property type="entry name" value="PAC"/>
    <property type="match status" value="2"/>
</dbReference>
<feature type="domain" description="PAC" evidence="8">
    <location>
        <begin position="253"/>
        <end position="305"/>
    </location>
</feature>
<dbReference type="Pfam" id="PF13426">
    <property type="entry name" value="PAS_9"/>
    <property type="match status" value="1"/>
</dbReference>
<gene>
    <name evidence="9" type="ORF">H8K32_19570</name>
</gene>
<dbReference type="Gene3D" id="3.30.450.20">
    <property type="entry name" value="PAS domain"/>
    <property type="match status" value="2"/>
</dbReference>
<evidence type="ECO:0000259" key="7">
    <source>
        <dbReference type="PROSITE" id="PS50112"/>
    </source>
</evidence>
<evidence type="ECO:0000256" key="2">
    <source>
        <dbReference type="ARBA" id="ARBA00012438"/>
    </source>
</evidence>
<evidence type="ECO:0000313" key="10">
    <source>
        <dbReference type="Proteomes" id="UP000634011"/>
    </source>
</evidence>
<dbReference type="InterPro" id="IPR004358">
    <property type="entry name" value="Sig_transdc_His_kin-like_C"/>
</dbReference>
<dbReference type="InterPro" id="IPR000014">
    <property type="entry name" value="PAS"/>
</dbReference>
<dbReference type="EC" id="2.7.13.3" evidence="2"/>
<dbReference type="SMART" id="SM00065">
    <property type="entry name" value="GAF"/>
    <property type="match status" value="1"/>
</dbReference>
<dbReference type="PROSITE" id="PS50109">
    <property type="entry name" value="HIS_KIN"/>
    <property type="match status" value="1"/>
</dbReference>
<dbReference type="AlphaFoldDB" id="A0A923HL70"/>
<name>A0A923HL70_9BURK</name>
<feature type="domain" description="PAS" evidence="7">
    <location>
        <begin position="179"/>
        <end position="249"/>
    </location>
</feature>
<dbReference type="InterPro" id="IPR029016">
    <property type="entry name" value="GAF-like_dom_sf"/>
</dbReference>
<dbReference type="EMBL" id="JACOFV010000028">
    <property type="protein sequence ID" value="MBC3864305.1"/>
    <property type="molecule type" value="Genomic_DNA"/>
</dbReference>
<evidence type="ECO:0000259" key="6">
    <source>
        <dbReference type="PROSITE" id="PS50109"/>
    </source>
</evidence>
<dbReference type="CDD" id="cd00075">
    <property type="entry name" value="HATPase"/>
    <property type="match status" value="1"/>
</dbReference>
<keyword evidence="5" id="KW-0418">Kinase</keyword>
<dbReference type="Gene3D" id="3.30.450.40">
    <property type="match status" value="1"/>
</dbReference>
<dbReference type="Proteomes" id="UP000634011">
    <property type="component" value="Unassembled WGS sequence"/>
</dbReference>
<dbReference type="PRINTS" id="PR00344">
    <property type="entry name" value="BCTRLSENSOR"/>
</dbReference>
<evidence type="ECO:0000256" key="1">
    <source>
        <dbReference type="ARBA" id="ARBA00000085"/>
    </source>
</evidence>
<feature type="domain" description="PAS" evidence="7">
    <location>
        <begin position="306"/>
        <end position="379"/>
    </location>
</feature>
<evidence type="ECO:0000256" key="3">
    <source>
        <dbReference type="ARBA" id="ARBA00022553"/>
    </source>
</evidence>
<accession>A0A923HL70</accession>
<dbReference type="InterPro" id="IPR005467">
    <property type="entry name" value="His_kinase_dom"/>
</dbReference>
<dbReference type="NCBIfam" id="TIGR00229">
    <property type="entry name" value="sensory_box"/>
    <property type="match status" value="2"/>
</dbReference>
<dbReference type="SMART" id="SM00387">
    <property type="entry name" value="HATPase_c"/>
    <property type="match status" value="1"/>
</dbReference>
<dbReference type="InterPro" id="IPR035965">
    <property type="entry name" value="PAS-like_dom_sf"/>
</dbReference>
<evidence type="ECO:0000313" key="9">
    <source>
        <dbReference type="EMBL" id="MBC3864305.1"/>
    </source>
</evidence>
<dbReference type="SUPFAM" id="SSF55785">
    <property type="entry name" value="PYP-like sensor domain (PAS domain)"/>
    <property type="match status" value="2"/>
</dbReference>
<dbReference type="Pfam" id="PF02518">
    <property type="entry name" value="HATPase_c"/>
    <property type="match status" value="1"/>
</dbReference>
<dbReference type="InterPro" id="IPR052162">
    <property type="entry name" value="Sensor_kinase/Photoreceptor"/>
</dbReference>
<dbReference type="Pfam" id="PF08447">
    <property type="entry name" value="PAS_3"/>
    <property type="match status" value="1"/>
</dbReference>
<dbReference type="InterPro" id="IPR003018">
    <property type="entry name" value="GAF"/>
</dbReference>
<keyword evidence="4" id="KW-0808">Transferase</keyword>
<dbReference type="SMART" id="SM00086">
    <property type="entry name" value="PAC"/>
    <property type="match status" value="2"/>
</dbReference>
<dbReference type="SMART" id="SM00091">
    <property type="entry name" value="PAS"/>
    <property type="match status" value="2"/>
</dbReference>
<evidence type="ECO:0000256" key="4">
    <source>
        <dbReference type="ARBA" id="ARBA00022679"/>
    </source>
</evidence>
<sequence>MKSTLSRQEQLERIIQTQSLIAEADLDLDVFMQLVVNQLQELTEAKGAVIELVDGDFIVYKATSSALSHHLNLRLSRKNSLSGLCVKSATILYCENTETDARVDANACRSVGVRSMICTPLFENGKVVGVLKVMSELTSAFDQEDIQLLGLMAGVLGAALGKQLLFDSMTKMQQKLRQSEQRLLRLYESTPALMQSTNINDEILSISDALIKKLGYEREEVIGRSSLNFFTPESRKHVLEAILPAFSNKDYYHNIPCQIVTKSGSTLDVLFSRDLERDAQGDVIRSLEVIEDITERLALERQLEEKRKRFEYIIESTNTGSWEWNIQTGAAAFNERWCEIIGFTLKELEPVSVATWLEFLHPEDKQKSDDLLDRHFKEQSERYECEVRMRHRNGYWVWVLSRGQIMTYTKDGRPERMFGTHEEITQRVAEREVLQNLNITLEKRVEEKTVELASILSKLHQSQEELIRSEAKALLSTLTASVSHELNSPIGNSVLAATTLSGLSRELRMSMEKNALKKAQLVKAIAEIDAGAVIIDRNLKRAEVLLNSFRQVAADQSSEQRRHFDLAVTVQEVIDTIAPTLKRKPHKVDMAIPSGIVMDSIPGAIGQIIINLINNAYLHAFENRTNGVVTINAETTSEVVSISISDNGCGMNDVVLNRLFQPFYSTKIGQGGTGLGMSIVKNIVNALGGKIRVFSEVSVGTIFKIHLPLTTPKYTPLK</sequence>
<dbReference type="PANTHER" id="PTHR43304:SF1">
    <property type="entry name" value="PAC DOMAIN-CONTAINING PROTEIN"/>
    <property type="match status" value="1"/>
</dbReference>
<comment type="caution">
    <text evidence="9">The sequence shown here is derived from an EMBL/GenBank/DDBJ whole genome shotgun (WGS) entry which is preliminary data.</text>
</comment>
<dbReference type="CDD" id="cd00130">
    <property type="entry name" value="PAS"/>
    <property type="match status" value="2"/>
</dbReference>
<dbReference type="RefSeq" id="WP_186914252.1">
    <property type="nucleotide sequence ID" value="NZ_JACOFV010000028.1"/>
</dbReference>
<comment type="catalytic activity">
    <reaction evidence="1">
        <text>ATP + protein L-histidine = ADP + protein N-phospho-L-histidine.</text>
        <dbReference type="EC" id="2.7.13.3"/>
    </reaction>
</comment>
<dbReference type="InterPro" id="IPR013655">
    <property type="entry name" value="PAS_fold_3"/>
</dbReference>
<keyword evidence="10" id="KW-1185">Reference proteome</keyword>
<evidence type="ECO:0000256" key="5">
    <source>
        <dbReference type="ARBA" id="ARBA00022777"/>
    </source>
</evidence>
<dbReference type="SUPFAM" id="SSF55874">
    <property type="entry name" value="ATPase domain of HSP90 chaperone/DNA topoisomerase II/histidine kinase"/>
    <property type="match status" value="1"/>
</dbReference>
<dbReference type="Pfam" id="PF13185">
    <property type="entry name" value="GAF_2"/>
    <property type="match status" value="1"/>
</dbReference>
<dbReference type="GO" id="GO:0004673">
    <property type="term" value="F:protein histidine kinase activity"/>
    <property type="evidence" value="ECO:0007669"/>
    <property type="project" value="UniProtKB-EC"/>
</dbReference>
<dbReference type="SUPFAM" id="SSF55781">
    <property type="entry name" value="GAF domain-like"/>
    <property type="match status" value="1"/>
</dbReference>
<proteinExistence type="predicted"/>
<reference evidence="9" key="1">
    <citation type="submission" date="2020-08" db="EMBL/GenBank/DDBJ databases">
        <title>Novel species isolated from subtropical streams in China.</title>
        <authorList>
            <person name="Lu H."/>
        </authorList>
    </citation>
    <scope>NUCLEOTIDE SEQUENCE</scope>
    <source>
        <strain evidence="9">KACC 12607</strain>
    </source>
</reference>
<protein>
    <recommendedName>
        <fullName evidence="2">histidine kinase</fullName>
        <ecNumber evidence="2">2.7.13.3</ecNumber>
    </recommendedName>
</protein>
<feature type="domain" description="Histidine kinase" evidence="6">
    <location>
        <begin position="481"/>
        <end position="711"/>
    </location>
</feature>
<dbReference type="InterPro" id="IPR003594">
    <property type="entry name" value="HATPase_dom"/>
</dbReference>
<evidence type="ECO:0000259" key="8">
    <source>
        <dbReference type="PROSITE" id="PS50113"/>
    </source>
</evidence>
<dbReference type="Gene3D" id="1.10.287.130">
    <property type="match status" value="1"/>
</dbReference>
<dbReference type="InterPro" id="IPR036890">
    <property type="entry name" value="HATPase_C_sf"/>
</dbReference>
<dbReference type="InterPro" id="IPR001610">
    <property type="entry name" value="PAC"/>
</dbReference>
<feature type="domain" description="PAC" evidence="8">
    <location>
        <begin position="383"/>
        <end position="436"/>
    </location>
</feature>
<dbReference type="Gene3D" id="3.30.565.10">
    <property type="entry name" value="Histidine kinase-like ATPase, C-terminal domain"/>
    <property type="match status" value="1"/>
</dbReference>
<organism evidence="9 10">
    <name type="scientific">Undibacterium jejuense</name>
    <dbReference type="NCBI Taxonomy" id="1344949"/>
    <lineage>
        <taxon>Bacteria</taxon>
        <taxon>Pseudomonadati</taxon>
        <taxon>Pseudomonadota</taxon>
        <taxon>Betaproteobacteria</taxon>
        <taxon>Burkholderiales</taxon>
        <taxon>Oxalobacteraceae</taxon>
        <taxon>Undibacterium</taxon>
    </lineage>
</organism>